<evidence type="ECO:0000313" key="3">
    <source>
        <dbReference type="Proteomes" id="UP001362999"/>
    </source>
</evidence>
<evidence type="ECO:0000313" key="2">
    <source>
        <dbReference type="EMBL" id="KAK7021020.1"/>
    </source>
</evidence>
<proteinExistence type="predicted"/>
<dbReference type="EMBL" id="JAWWNJ010000040">
    <property type="protein sequence ID" value="KAK7021020.1"/>
    <property type="molecule type" value="Genomic_DNA"/>
</dbReference>
<keyword evidence="3" id="KW-1185">Reference proteome</keyword>
<comment type="caution">
    <text evidence="2">The sequence shown here is derived from an EMBL/GenBank/DDBJ whole genome shotgun (WGS) entry which is preliminary data.</text>
</comment>
<sequence length="133" mass="14941">MQYQAASLESPEAMRKRSLIVTRARESPQAKSEPEQSQRSASPHGREIADKRQNIVKCYGCDNVTLSLADRSVNPVGFSDHTTGCPKGEKNAKRRKKKEKEREKKETSELSGRAWGGSWEAQKDSRRAIIVLV</sequence>
<protein>
    <submittedName>
        <fullName evidence="2">Uncharacterized protein</fullName>
    </submittedName>
</protein>
<dbReference type="AlphaFoldDB" id="A0AAW0B7W5"/>
<gene>
    <name evidence="2" type="ORF">R3P38DRAFT_2781627</name>
</gene>
<dbReference type="Proteomes" id="UP001362999">
    <property type="component" value="Unassembled WGS sequence"/>
</dbReference>
<organism evidence="2 3">
    <name type="scientific">Favolaschia claudopus</name>
    <dbReference type="NCBI Taxonomy" id="2862362"/>
    <lineage>
        <taxon>Eukaryota</taxon>
        <taxon>Fungi</taxon>
        <taxon>Dikarya</taxon>
        <taxon>Basidiomycota</taxon>
        <taxon>Agaricomycotina</taxon>
        <taxon>Agaricomycetes</taxon>
        <taxon>Agaricomycetidae</taxon>
        <taxon>Agaricales</taxon>
        <taxon>Marasmiineae</taxon>
        <taxon>Mycenaceae</taxon>
        <taxon>Favolaschia</taxon>
    </lineage>
</organism>
<feature type="region of interest" description="Disordered" evidence="1">
    <location>
        <begin position="71"/>
        <end position="124"/>
    </location>
</feature>
<evidence type="ECO:0000256" key="1">
    <source>
        <dbReference type="SAM" id="MobiDB-lite"/>
    </source>
</evidence>
<name>A0AAW0B7W5_9AGAR</name>
<feature type="region of interest" description="Disordered" evidence="1">
    <location>
        <begin position="1"/>
        <end position="49"/>
    </location>
</feature>
<reference evidence="2 3" key="1">
    <citation type="journal article" date="2024" name="J Genomics">
        <title>Draft genome sequencing and assembly of Favolaschia claudopus CIRM-BRFM 2984 isolated from oak limbs.</title>
        <authorList>
            <person name="Navarro D."/>
            <person name="Drula E."/>
            <person name="Chaduli D."/>
            <person name="Cazenave R."/>
            <person name="Ahrendt S."/>
            <person name="Wang J."/>
            <person name="Lipzen A."/>
            <person name="Daum C."/>
            <person name="Barry K."/>
            <person name="Grigoriev I.V."/>
            <person name="Favel A."/>
            <person name="Rosso M.N."/>
            <person name="Martin F."/>
        </authorList>
    </citation>
    <scope>NUCLEOTIDE SEQUENCE [LARGE SCALE GENOMIC DNA]</scope>
    <source>
        <strain evidence="2 3">CIRM-BRFM 2984</strain>
    </source>
</reference>
<accession>A0AAW0B7W5</accession>
<feature type="compositionally biased region" description="Basic and acidic residues" evidence="1">
    <location>
        <begin position="23"/>
        <end position="36"/>
    </location>
</feature>